<dbReference type="RefSeq" id="WP_213669561.1">
    <property type="nucleotide sequence ID" value="NZ_JAHCDA010000001.1"/>
</dbReference>
<dbReference type="EMBL" id="JAHCDA010000001">
    <property type="protein sequence ID" value="MBS7810982.1"/>
    <property type="molecule type" value="Genomic_DNA"/>
</dbReference>
<reference evidence="2 3" key="1">
    <citation type="submission" date="2021-05" db="EMBL/GenBank/DDBJ databases">
        <title>Roseococcus sp. XZZS9, whole genome shotgun sequencing project.</title>
        <authorList>
            <person name="Zhao G."/>
            <person name="Shen L."/>
        </authorList>
    </citation>
    <scope>NUCLEOTIDE SEQUENCE [LARGE SCALE GENOMIC DNA]</scope>
    <source>
        <strain evidence="2 3">XZZS9</strain>
    </source>
</reference>
<keyword evidence="1" id="KW-0812">Transmembrane</keyword>
<feature type="transmembrane region" description="Helical" evidence="1">
    <location>
        <begin position="35"/>
        <end position="56"/>
    </location>
</feature>
<keyword evidence="1" id="KW-0472">Membrane</keyword>
<evidence type="ECO:0000256" key="1">
    <source>
        <dbReference type="SAM" id="Phobius"/>
    </source>
</evidence>
<organism evidence="2 3">
    <name type="scientific">Roseococcus pinisoli</name>
    <dbReference type="NCBI Taxonomy" id="2835040"/>
    <lineage>
        <taxon>Bacteria</taxon>
        <taxon>Pseudomonadati</taxon>
        <taxon>Pseudomonadota</taxon>
        <taxon>Alphaproteobacteria</taxon>
        <taxon>Acetobacterales</taxon>
        <taxon>Roseomonadaceae</taxon>
        <taxon>Roseococcus</taxon>
    </lineage>
</organism>
<name>A0ABS5QDH2_9PROT</name>
<protein>
    <submittedName>
        <fullName evidence="2">Uncharacterized protein</fullName>
    </submittedName>
</protein>
<keyword evidence="1" id="KW-1133">Transmembrane helix</keyword>
<evidence type="ECO:0000313" key="2">
    <source>
        <dbReference type="EMBL" id="MBS7810982.1"/>
    </source>
</evidence>
<proteinExistence type="predicted"/>
<evidence type="ECO:0000313" key="3">
    <source>
        <dbReference type="Proteomes" id="UP000766336"/>
    </source>
</evidence>
<keyword evidence="3" id="KW-1185">Reference proteome</keyword>
<sequence length="57" mass="6264">MPPQRAMAPAMFLRPSRNRVIRSSKPEEGTINGEFWVVARAALLLCGGIVVIGWLLS</sequence>
<accession>A0ABS5QDH2</accession>
<dbReference type="Proteomes" id="UP000766336">
    <property type="component" value="Unassembled WGS sequence"/>
</dbReference>
<gene>
    <name evidence="2" type="ORF">KHU32_08530</name>
</gene>
<comment type="caution">
    <text evidence="2">The sequence shown here is derived from an EMBL/GenBank/DDBJ whole genome shotgun (WGS) entry which is preliminary data.</text>
</comment>